<accession>A0AAV7UA94</accession>
<evidence type="ECO:0000313" key="1">
    <source>
        <dbReference type="EMBL" id="KAJ1184658.1"/>
    </source>
</evidence>
<dbReference type="Proteomes" id="UP001066276">
    <property type="component" value="Chromosome 3_1"/>
</dbReference>
<gene>
    <name evidence="1" type="ORF">NDU88_001461</name>
</gene>
<reference evidence="1" key="1">
    <citation type="journal article" date="2022" name="bioRxiv">
        <title>Sequencing and chromosome-scale assembly of the giantPleurodeles waltlgenome.</title>
        <authorList>
            <person name="Brown T."/>
            <person name="Elewa A."/>
            <person name="Iarovenko S."/>
            <person name="Subramanian E."/>
            <person name="Araus A.J."/>
            <person name="Petzold A."/>
            <person name="Susuki M."/>
            <person name="Suzuki K.-i.T."/>
            <person name="Hayashi T."/>
            <person name="Toyoda A."/>
            <person name="Oliveira C."/>
            <person name="Osipova E."/>
            <person name="Leigh N.D."/>
            <person name="Simon A."/>
            <person name="Yun M.H."/>
        </authorList>
    </citation>
    <scope>NUCLEOTIDE SEQUENCE</scope>
    <source>
        <strain evidence="1">20211129_DDA</strain>
        <tissue evidence="1">Liver</tissue>
    </source>
</reference>
<name>A0AAV7UA94_PLEWA</name>
<proteinExistence type="predicted"/>
<keyword evidence="2" id="KW-1185">Reference proteome</keyword>
<dbReference type="AlphaFoldDB" id="A0AAV7UA94"/>
<organism evidence="1 2">
    <name type="scientific">Pleurodeles waltl</name>
    <name type="common">Iberian ribbed newt</name>
    <dbReference type="NCBI Taxonomy" id="8319"/>
    <lineage>
        <taxon>Eukaryota</taxon>
        <taxon>Metazoa</taxon>
        <taxon>Chordata</taxon>
        <taxon>Craniata</taxon>
        <taxon>Vertebrata</taxon>
        <taxon>Euteleostomi</taxon>
        <taxon>Amphibia</taxon>
        <taxon>Batrachia</taxon>
        <taxon>Caudata</taxon>
        <taxon>Salamandroidea</taxon>
        <taxon>Salamandridae</taxon>
        <taxon>Pleurodelinae</taxon>
        <taxon>Pleurodeles</taxon>
    </lineage>
</organism>
<comment type="caution">
    <text evidence="1">The sequence shown here is derived from an EMBL/GenBank/DDBJ whole genome shotgun (WGS) entry which is preliminary data.</text>
</comment>
<protein>
    <submittedName>
        <fullName evidence="1">Uncharacterized protein</fullName>
    </submittedName>
</protein>
<sequence length="84" mass="9672">MLSHVCAQERVMLKRCTHKNFESSFERDLRAAWITVVDPRGMQLGCILHQWPNPIRPYCSGCGLRLTKNPNWTKLLVASCCKVK</sequence>
<dbReference type="EMBL" id="JANPWB010000005">
    <property type="protein sequence ID" value="KAJ1184658.1"/>
    <property type="molecule type" value="Genomic_DNA"/>
</dbReference>
<evidence type="ECO:0000313" key="2">
    <source>
        <dbReference type="Proteomes" id="UP001066276"/>
    </source>
</evidence>